<accession>A0A438NJR0</accession>
<sequence>MARSIIETARDNVNAVLVPMNKVRIAVWDSTPYLGTEGLNGCTGVAIISKTAGILAHIAPLPPGTYSNTDDAGHENLVAKMEQMISLYNMHEAHFLEARSCIVAAVHESAVALPEAVATIRTILHHLELPVKVIYYKVLESGTFRMPGQTSIVIDATARGWPKMYRNNQEVSYGQY</sequence>
<name>A0A438NJR0_EXOME</name>
<comment type="caution">
    <text evidence="1">The sequence shown here is derived from an EMBL/GenBank/DDBJ whole genome shotgun (WGS) entry which is preliminary data.</text>
</comment>
<reference evidence="1 2" key="1">
    <citation type="submission" date="2017-03" db="EMBL/GenBank/DDBJ databases">
        <title>Genomes of endolithic fungi from Antarctica.</title>
        <authorList>
            <person name="Coleine C."/>
            <person name="Masonjones S."/>
            <person name="Stajich J.E."/>
        </authorList>
    </citation>
    <scope>NUCLEOTIDE SEQUENCE [LARGE SCALE GENOMIC DNA]</scope>
    <source>
        <strain evidence="1 2">CCFEE 6314</strain>
    </source>
</reference>
<proteinExistence type="predicted"/>
<organism evidence="1 2">
    <name type="scientific">Exophiala mesophila</name>
    <name type="common">Black yeast-like fungus</name>
    <dbReference type="NCBI Taxonomy" id="212818"/>
    <lineage>
        <taxon>Eukaryota</taxon>
        <taxon>Fungi</taxon>
        <taxon>Dikarya</taxon>
        <taxon>Ascomycota</taxon>
        <taxon>Pezizomycotina</taxon>
        <taxon>Eurotiomycetes</taxon>
        <taxon>Chaetothyriomycetidae</taxon>
        <taxon>Chaetothyriales</taxon>
        <taxon>Herpotrichiellaceae</taxon>
        <taxon>Exophiala</taxon>
    </lineage>
</organism>
<dbReference type="AlphaFoldDB" id="A0A438NJR0"/>
<gene>
    <name evidence="1" type="ORF">B0A52_00334</name>
</gene>
<dbReference type="Proteomes" id="UP000288859">
    <property type="component" value="Unassembled WGS sequence"/>
</dbReference>
<evidence type="ECO:0000313" key="2">
    <source>
        <dbReference type="Proteomes" id="UP000288859"/>
    </source>
</evidence>
<dbReference type="EMBL" id="NAJM01000001">
    <property type="protein sequence ID" value="RVX75977.1"/>
    <property type="molecule type" value="Genomic_DNA"/>
</dbReference>
<evidence type="ECO:0000313" key="1">
    <source>
        <dbReference type="EMBL" id="RVX75977.1"/>
    </source>
</evidence>
<protein>
    <submittedName>
        <fullName evidence="1">Uncharacterized protein</fullName>
    </submittedName>
</protein>
<dbReference type="OrthoDB" id="5368615at2759"/>